<protein>
    <submittedName>
        <fullName evidence="6">MFS transporter</fullName>
    </submittedName>
</protein>
<dbReference type="Proteomes" id="UP000435649">
    <property type="component" value="Unassembled WGS sequence"/>
</dbReference>
<feature type="transmembrane region" description="Helical" evidence="4">
    <location>
        <begin position="250"/>
        <end position="270"/>
    </location>
</feature>
<feature type="transmembrane region" description="Helical" evidence="4">
    <location>
        <begin position="133"/>
        <end position="155"/>
    </location>
</feature>
<reference evidence="6 7" key="1">
    <citation type="submission" date="2019-08" db="EMBL/GenBank/DDBJ databases">
        <title>In-depth cultivation of the pig gut microbiome towards novel bacterial diversity and tailored functional studies.</title>
        <authorList>
            <person name="Wylensek D."/>
            <person name="Hitch T.C.A."/>
            <person name="Clavel T."/>
        </authorList>
    </citation>
    <scope>NUCLEOTIDE SEQUENCE [LARGE SCALE GENOMIC DNA]</scope>
    <source>
        <strain evidence="6 7">BBE-744-WT-12</strain>
    </source>
</reference>
<feature type="transmembrane region" description="Helical" evidence="4">
    <location>
        <begin position="308"/>
        <end position="332"/>
    </location>
</feature>
<name>A0A844FXC6_9BACT</name>
<dbReference type="PANTHER" id="PTHR11360:SF284">
    <property type="entry name" value="EG:103B4.3 PROTEIN-RELATED"/>
    <property type="match status" value="1"/>
</dbReference>
<evidence type="ECO:0000259" key="5">
    <source>
        <dbReference type="PROSITE" id="PS50850"/>
    </source>
</evidence>
<feature type="transmembrane region" description="Helical" evidence="4">
    <location>
        <begin position="282"/>
        <end position="302"/>
    </location>
</feature>
<dbReference type="EMBL" id="VUNS01000002">
    <property type="protein sequence ID" value="MST95910.1"/>
    <property type="molecule type" value="Genomic_DNA"/>
</dbReference>
<evidence type="ECO:0000313" key="7">
    <source>
        <dbReference type="Proteomes" id="UP000435649"/>
    </source>
</evidence>
<feature type="transmembrane region" description="Helical" evidence="4">
    <location>
        <begin position="161"/>
        <end position="186"/>
    </location>
</feature>
<dbReference type="AlphaFoldDB" id="A0A844FXC6"/>
<evidence type="ECO:0000256" key="4">
    <source>
        <dbReference type="SAM" id="Phobius"/>
    </source>
</evidence>
<accession>A0A844FXC6</accession>
<feature type="transmembrane region" description="Helical" evidence="4">
    <location>
        <begin position="344"/>
        <end position="365"/>
    </location>
</feature>
<dbReference type="Gene3D" id="1.20.1250.20">
    <property type="entry name" value="MFS general substrate transporter like domains"/>
    <property type="match status" value="2"/>
</dbReference>
<dbReference type="GO" id="GO:0022857">
    <property type="term" value="F:transmembrane transporter activity"/>
    <property type="evidence" value="ECO:0007669"/>
    <property type="project" value="InterPro"/>
</dbReference>
<evidence type="ECO:0000313" key="6">
    <source>
        <dbReference type="EMBL" id="MST95910.1"/>
    </source>
</evidence>
<feature type="transmembrane region" description="Helical" evidence="4">
    <location>
        <begin position="51"/>
        <end position="72"/>
    </location>
</feature>
<gene>
    <name evidence="6" type="ORF">FYJ85_02485</name>
</gene>
<dbReference type="InterPro" id="IPR011701">
    <property type="entry name" value="MFS"/>
</dbReference>
<dbReference type="SUPFAM" id="SSF103473">
    <property type="entry name" value="MFS general substrate transporter"/>
    <property type="match status" value="1"/>
</dbReference>
<dbReference type="PANTHER" id="PTHR11360">
    <property type="entry name" value="MONOCARBOXYLATE TRANSPORTER"/>
    <property type="match status" value="1"/>
</dbReference>
<evidence type="ECO:0000256" key="2">
    <source>
        <dbReference type="ARBA" id="ARBA00022989"/>
    </source>
</evidence>
<dbReference type="PROSITE" id="PS50850">
    <property type="entry name" value="MFS"/>
    <property type="match status" value="1"/>
</dbReference>
<dbReference type="InterPro" id="IPR050327">
    <property type="entry name" value="Proton-linked_MCT"/>
</dbReference>
<dbReference type="InterPro" id="IPR020846">
    <property type="entry name" value="MFS_dom"/>
</dbReference>
<comment type="caution">
    <text evidence="6">The sequence shown here is derived from an EMBL/GenBank/DDBJ whole genome shotgun (WGS) entry which is preliminary data.</text>
</comment>
<sequence length="415" mass="44747">MKPMFLRCRLRLILFGSALYFFANIQRVAIPGAIFDRLQEELHLSAPGVTALGSSFMYVYALNQLVIGLFVNRYGGRRVMLPGALLFCLGSLLFPLSDGAWLYFSRALTGFGASSIYLSLIDETIRSFRKNRTVAVSLVIMTGYAGGVAANAPFVAGVRAIGWRLMLEAVAAATVLFYLLFAAASFARKPPPVRRGVPLDFSGFSGVLGNGHNRALFAFSGVNFGLYYCIQTVIGKKFLEDFCGFSSPDAAWVLSLMGAISAVSGVLFAVLSRLAGNRRRIFCRAAGTVCIAVFGSIALLVFSGIRSGWIAVLFCLLAFTGSMSSIAIPLLYETNPRDHAGPAVCFMNFCFYLAVALFGNAVGLLLNVCRPEAAAGALVYPRGSYLAVFALLFLCSIAVFACSLKMRETMGRQMS</sequence>
<feature type="transmembrane region" description="Helical" evidence="4">
    <location>
        <begin position="79"/>
        <end position="97"/>
    </location>
</feature>
<proteinExistence type="predicted"/>
<keyword evidence="1 4" id="KW-0812">Transmembrane</keyword>
<keyword evidence="7" id="KW-1185">Reference proteome</keyword>
<keyword evidence="2 4" id="KW-1133">Transmembrane helix</keyword>
<feature type="domain" description="Major facilitator superfamily (MFS) profile" evidence="5">
    <location>
        <begin position="12"/>
        <end position="407"/>
    </location>
</feature>
<keyword evidence="3 4" id="KW-0472">Membrane</keyword>
<feature type="transmembrane region" description="Helical" evidence="4">
    <location>
        <begin position="215"/>
        <end position="234"/>
    </location>
</feature>
<dbReference type="Pfam" id="PF07690">
    <property type="entry name" value="MFS_1"/>
    <property type="match status" value="1"/>
</dbReference>
<evidence type="ECO:0000256" key="1">
    <source>
        <dbReference type="ARBA" id="ARBA00022692"/>
    </source>
</evidence>
<organism evidence="6 7">
    <name type="scientific">Victivallis lenta</name>
    <dbReference type="NCBI Taxonomy" id="2606640"/>
    <lineage>
        <taxon>Bacteria</taxon>
        <taxon>Pseudomonadati</taxon>
        <taxon>Lentisphaerota</taxon>
        <taxon>Lentisphaeria</taxon>
        <taxon>Victivallales</taxon>
        <taxon>Victivallaceae</taxon>
        <taxon>Victivallis</taxon>
    </lineage>
</organism>
<dbReference type="InterPro" id="IPR036259">
    <property type="entry name" value="MFS_trans_sf"/>
</dbReference>
<feature type="transmembrane region" description="Helical" evidence="4">
    <location>
        <begin position="103"/>
        <end position="121"/>
    </location>
</feature>
<feature type="transmembrane region" description="Helical" evidence="4">
    <location>
        <begin position="385"/>
        <end position="404"/>
    </location>
</feature>
<evidence type="ECO:0000256" key="3">
    <source>
        <dbReference type="ARBA" id="ARBA00023136"/>
    </source>
</evidence>